<evidence type="ECO:0007829" key="9">
    <source>
        <dbReference type="PDB" id="4B4Y"/>
    </source>
</evidence>
<dbReference type="Pfam" id="PF00042">
    <property type="entry name" value="Globin"/>
    <property type="match status" value="1"/>
</dbReference>
<dbReference type="PRINTS" id="PR00188">
    <property type="entry name" value="PLANTGLOBIN"/>
</dbReference>
<dbReference type="InterPro" id="IPR000971">
    <property type="entry name" value="Globin"/>
</dbReference>
<dbReference type="PROSITE" id="PS01033">
    <property type="entry name" value="GLOBIN"/>
    <property type="match status" value="1"/>
</dbReference>
<proteinExistence type="evidence at protein level"/>
<dbReference type="SUPFAM" id="SSF46458">
    <property type="entry name" value="Globin-like"/>
    <property type="match status" value="1"/>
</dbReference>
<keyword evidence="8 9" id="KW-0002">3D-structure</keyword>
<reference evidence="8 9" key="1">
    <citation type="journal article" date="2013" name="J. Biol. Chem.">
        <title>Neuroglobins, pivotal proteins associated with emerging neural systems and precursors of metazoan globin diversity.</title>
        <authorList>
            <person name="Lechauve C."/>
            <person name="Jager M."/>
            <person name="Laguerre L."/>
            <person name="Kiger L."/>
            <person name="Correc G."/>
            <person name="Leroux C."/>
            <person name="Vinogradov S."/>
            <person name="Czjzek M."/>
            <person name="Marden M.C."/>
            <person name="Bailly X."/>
        </authorList>
    </citation>
    <scope>X-RAY CRYSTALLOGRAPHY (2.30 ANGSTROMS) IN COMPLEX WITH HEME B</scope>
</reference>
<dbReference type="AlphaFoldDB" id="L7MTK4"/>
<evidence type="ECO:0000313" key="8">
    <source>
        <dbReference type="PDB" id="4B4Y"/>
    </source>
</evidence>
<protein>
    <submittedName>
        <fullName evidence="8">Neuroglobin</fullName>
    </submittedName>
</protein>
<dbReference type="GO" id="GO:0020037">
    <property type="term" value="F:heme binding"/>
    <property type="evidence" value="ECO:0007669"/>
    <property type="project" value="InterPro"/>
</dbReference>
<organism evidence="8">
    <name type="scientific">Symsagittifera roscoffensis</name>
    <name type="common">Mint-sauce worm</name>
    <name type="synonym">Convoluta roscoffensis</name>
    <dbReference type="NCBI Taxonomy" id="84072"/>
    <lineage>
        <taxon>Eukaryota</taxon>
        <taxon>Metazoa</taxon>
        <taxon>Xenacoelomorpha</taxon>
        <taxon>Acoelomorpha</taxon>
        <taxon>Acoela</taxon>
        <taxon>Sagittiferidae</taxon>
        <taxon>Symsagittifera</taxon>
    </lineage>
</organism>
<dbReference type="PANTHER" id="PTHR46458:SF1">
    <property type="entry name" value="GEO09476P1"/>
    <property type="match status" value="1"/>
</dbReference>
<feature type="binding site" evidence="9">
    <location>
        <position position="67"/>
    </location>
    <ligand>
        <name>heme b</name>
        <dbReference type="ChEBI" id="CHEBI:60344"/>
    </ligand>
</feature>
<evidence type="ECO:0000256" key="4">
    <source>
        <dbReference type="ARBA" id="ARBA00022723"/>
    </source>
</evidence>
<dbReference type="GO" id="GO:0005344">
    <property type="term" value="F:oxygen carrier activity"/>
    <property type="evidence" value="ECO:0007669"/>
    <property type="project" value="UniProtKB-KW"/>
</dbReference>
<dbReference type="PDBsum" id="4B4Y"/>
<feature type="binding site" evidence="9">
    <location>
        <position position="103"/>
    </location>
    <ligand>
        <name>heme b</name>
        <dbReference type="ChEBI" id="CHEBI:60344"/>
        <note>axial binding residue</note>
    </ligand>
    <ligandPart>
        <name>Fe</name>
        <dbReference type="ChEBI" id="CHEBI:18248"/>
    </ligandPart>
</feature>
<evidence type="ECO:0000259" key="7">
    <source>
        <dbReference type="PROSITE" id="PS01033"/>
    </source>
</evidence>
<keyword evidence="5 9" id="KW-0408">Iron</keyword>
<dbReference type="Gene3D" id="1.10.490.10">
    <property type="entry name" value="Globins"/>
    <property type="match status" value="1"/>
</dbReference>
<comment type="similarity">
    <text evidence="6">Belongs to the globin family.</text>
</comment>
<dbReference type="PDB" id="4B4Y">
    <property type="method" value="X-ray"/>
    <property type="resolution" value="2.30 A"/>
    <property type="chains" value="A=1-154"/>
</dbReference>
<evidence type="ECO:0000256" key="3">
    <source>
        <dbReference type="ARBA" id="ARBA00022621"/>
    </source>
</evidence>
<sequence>MATLEAMQVSEEQQSLIMEDVQVLLPNYDDFVEDVLQQFMEENPETFQIFPWADASKTAKEMRSHPRFKSHAKSIGKVISDCLVDLNGVKKHEPKLSSLGAMHTKKKVPTELFGKLGGCILTQVVKRVSEAKWSEEKKEAWLKAYGIITVMVTE</sequence>
<dbReference type="EvolutionaryTrace" id="L7MTK4"/>
<keyword evidence="2 6" id="KW-0349">Heme</keyword>
<dbReference type="InterPro" id="IPR044399">
    <property type="entry name" value="Mb-like_M"/>
</dbReference>
<feature type="domain" description="Globin" evidence="7">
    <location>
        <begin position="8"/>
        <end position="154"/>
    </location>
</feature>
<keyword evidence="1 6" id="KW-0813">Transport</keyword>
<keyword evidence="4 9" id="KW-0479">Metal-binding</keyword>
<dbReference type="InterPro" id="IPR012292">
    <property type="entry name" value="Globin/Proto"/>
</dbReference>
<keyword evidence="3 6" id="KW-0561">Oxygen transport</keyword>
<dbReference type="GO" id="GO:0046872">
    <property type="term" value="F:metal ion binding"/>
    <property type="evidence" value="ECO:0007669"/>
    <property type="project" value="UniProtKB-KW"/>
</dbReference>
<dbReference type="InterPro" id="IPR050532">
    <property type="entry name" value="Globin-like_OT"/>
</dbReference>
<feature type="binding site" evidence="9">
    <location>
        <position position="52"/>
    </location>
    <ligand>
        <name>heme b</name>
        <dbReference type="ChEBI" id="CHEBI:60344"/>
    </ligand>
</feature>
<dbReference type="InterPro" id="IPR009050">
    <property type="entry name" value="Globin-like_sf"/>
</dbReference>
<accession>L7MTK4</accession>
<evidence type="ECO:0000256" key="5">
    <source>
        <dbReference type="ARBA" id="ARBA00023004"/>
    </source>
</evidence>
<evidence type="ECO:0000256" key="1">
    <source>
        <dbReference type="ARBA" id="ARBA00022448"/>
    </source>
</evidence>
<dbReference type="GO" id="GO:0019825">
    <property type="term" value="F:oxygen binding"/>
    <property type="evidence" value="ECO:0007669"/>
    <property type="project" value="InterPro"/>
</dbReference>
<name>L7MTK4_SYMRO</name>
<dbReference type="PANTHER" id="PTHR46458">
    <property type="entry name" value="BLR2807 PROTEIN"/>
    <property type="match status" value="1"/>
</dbReference>
<dbReference type="SMR" id="L7MTK4"/>
<dbReference type="CDD" id="cd01040">
    <property type="entry name" value="Mb-like"/>
    <property type="match status" value="1"/>
</dbReference>
<evidence type="ECO:0000256" key="6">
    <source>
        <dbReference type="RuleBase" id="RU000356"/>
    </source>
</evidence>
<evidence type="ECO:0000256" key="2">
    <source>
        <dbReference type="ARBA" id="ARBA00022617"/>
    </source>
</evidence>